<evidence type="ECO:0000313" key="1">
    <source>
        <dbReference type="EMBL" id="GAH95967.1"/>
    </source>
</evidence>
<name>X1JPL0_9ZZZZ</name>
<comment type="caution">
    <text evidence="1">The sequence shown here is derived from an EMBL/GenBank/DDBJ whole genome shotgun (WGS) entry which is preliminary data.</text>
</comment>
<dbReference type="EMBL" id="BARV01000266">
    <property type="protein sequence ID" value="GAH95967.1"/>
    <property type="molecule type" value="Genomic_DNA"/>
</dbReference>
<dbReference type="AlphaFoldDB" id="X1JPL0"/>
<accession>X1JPL0</accession>
<protein>
    <submittedName>
        <fullName evidence="1">Uncharacterized protein</fullName>
    </submittedName>
</protein>
<sequence length="39" mass="4263">SDVQGPLSDNAVNFIIDKAPDEIIIDGPATLINKFSRMF</sequence>
<proteinExistence type="predicted"/>
<gene>
    <name evidence="1" type="ORF">S06H3_01135</name>
</gene>
<reference evidence="1" key="1">
    <citation type="journal article" date="2014" name="Front. Microbiol.">
        <title>High frequency of phylogenetically diverse reductive dehalogenase-homologous genes in deep subseafloor sedimentary metagenomes.</title>
        <authorList>
            <person name="Kawai M."/>
            <person name="Futagami T."/>
            <person name="Toyoda A."/>
            <person name="Takaki Y."/>
            <person name="Nishi S."/>
            <person name="Hori S."/>
            <person name="Arai W."/>
            <person name="Tsubouchi T."/>
            <person name="Morono Y."/>
            <person name="Uchiyama I."/>
            <person name="Ito T."/>
            <person name="Fujiyama A."/>
            <person name="Inagaki F."/>
            <person name="Takami H."/>
        </authorList>
    </citation>
    <scope>NUCLEOTIDE SEQUENCE</scope>
    <source>
        <strain evidence="1">Expedition CK06-06</strain>
    </source>
</reference>
<organism evidence="1">
    <name type="scientific">marine sediment metagenome</name>
    <dbReference type="NCBI Taxonomy" id="412755"/>
    <lineage>
        <taxon>unclassified sequences</taxon>
        <taxon>metagenomes</taxon>
        <taxon>ecological metagenomes</taxon>
    </lineage>
</organism>
<feature type="non-terminal residue" evidence="1">
    <location>
        <position position="1"/>
    </location>
</feature>